<keyword evidence="1" id="KW-0812">Transmembrane</keyword>
<comment type="caution">
    <text evidence="2">The sequence shown here is derived from an EMBL/GenBank/DDBJ whole genome shotgun (WGS) entry which is preliminary data.</text>
</comment>
<feature type="transmembrane region" description="Helical" evidence="1">
    <location>
        <begin position="44"/>
        <end position="64"/>
    </location>
</feature>
<feature type="transmembrane region" description="Helical" evidence="1">
    <location>
        <begin position="250"/>
        <end position="269"/>
    </location>
</feature>
<sequence length="316" mass="35236">MMPALFPIFKRTVLGTYLLALVQPSIQATEYKSGSCVLTGNSDIYGIGLRLSYYLAAFSAVIAISTMNKASMKDCLKGVNIISFAILIILIKNTVEDDESYALFEWLVIFPMVLFPAILTVFLISYEHSLLCGCCGIIYSVYGLLQPWIYWTKLYQGAKPECKPKYFIYTYIDLYNTHLVKFFRAMSIITCFFSVFTFGLALWGVWLGRLPQTSLREMDEQSRASILRPDIEIGGEEGLDPTQLTGVKSAVGLVAGFGTLFSVCTMIATSEKMLKGNDVDLSSAEFTGTSQLVPFLVGLFTFVSTVGSCWRKWRES</sequence>
<feature type="transmembrane region" description="Helical" evidence="1">
    <location>
        <begin position="76"/>
        <end position="95"/>
    </location>
</feature>
<keyword evidence="1" id="KW-0472">Membrane</keyword>
<feature type="transmembrane region" description="Helical" evidence="1">
    <location>
        <begin position="182"/>
        <end position="208"/>
    </location>
</feature>
<dbReference type="AlphaFoldDB" id="A0AAD5RTP7"/>
<evidence type="ECO:0000313" key="2">
    <source>
        <dbReference type="EMBL" id="KAJ2902869.1"/>
    </source>
</evidence>
<reference evidence="2" key="1">
    <citation type="submission" date="2022-07" db="EMBL/GenBank/DDBJ databases">
        <title>Draft genome sequence of Zalerion maritima ATCC 34329, a (micro)plastics degrading marine fungus.</title>
        <authorList>
            <person name="Paco A."/>
            <person name="Goncalves M.F.M."/>
            <person name="Rocha-Santos T.A.P."/>
            <person name="Alves A."/>
        </authorList>
    </citation>
    <scope>NUCLEOTIDE SEQUENCE</scope>
    <source>
        <strain evidence="2">ATCC 34329</strain>
    </source>
</reference>
<proteinExistence type="predicted"/>
<feature type="transmembrane region" description="Helical" evidence="1">
    <location>
        <begin position="289"/>
        <end position="310"/>
    </location>
</feature>
<dbReference type="EMBL" id="JAKWBI020000097">
    <property type="protein sequence ID" value="KAJ2902869.1"/>
    <property type="molecule type" value="Genomic_DNA"/>
</dbReference>
<keyword evidence="3" id="KW-1185">Reference proteome</keyword>
<keyword evidence="1" id="KW-1133">Transmembrane helix</keyword>
<feature type="transmembrane region" description="Helical" evidence="1">
    <location>
        <begin position="130"/>
        <end position="151"/>
    </location>
</feature>
<accession>A0AAD5RTP7</accession>
<organism evidence="2 3">
    <name type="scientific">Zalerion maritima</name>
    <dbReference type="NCBI Taxonomy" id="339359"/>
    <lineage>
        <taxon>Eukaryota</taxon>
        <taxon>Fungi</taxon>
        <taxon>Dikarya</taxon>
        <taxon>Ascomycota</taxon>
        <taxon>Pezizomycotina</taxon>
        <taxon>Sordariomycetes</taxon>
        <taxon>Lulworthiomycetidae</taxon>
        <taxon>Lulworthiales</taxon>
        <taxon>Lulworthiaceae</taxon>
        <taxon>Zalerion</taxon>
    </lineage>
</organism>
<dbReference type="Proteomes" id="UP001201980">
    <property type="component" value="Unassembled WGS sequence"/>
</dbReference>
<feature type="transmembrane region" description="Helical" evidence="1">
    <location>
        <begin position="101"/>
        <end position="123"/>
    </location>
</feature>
<name>A0AAD5RTP7_9PEZI</name>
<protein>
    <submittedName>
        <fullName evidence="2">Uncharacterized protein</fullName>
    </submittedName>
</protein>
<evidence type="ECO:0000313" key="3">
    <source>
        <dbReference type="Proteomes" id="UP001201980"/>
    </source>
</evidence>
<gene>
    <name evidence="2" type="ORF">MKZ38_010680</name>
</gene>
<evidence type="ECO:0000256" key="1">
    <source>
        <dbReference type="SAM" id="Phobius"/>
    </source>
</evidence>